<protein>
    <submittedName>
        <fullName evidence="1">Uncharacterized protein</fullName>
    </submittedName>
</protein>
<sequence length="135" mass="15294">MQSFTISACIRGFHVYCAIWKQEAKNMYDMYAVAVKKTFSGRELGIPSYFLCEENVYQEEKIVGHIPQYISRFAWYFVEHSGIISAKVTGLPTFSRDLPQGGRHVPAELTFSCADEKLLGKCQAACNRKSLGIIR</sequence>
<evidence type="ECO:0000313" key="1">
    <source>
        <dbReference type="EMBL" id="KAJ7384199.1"/>
    </source>
</evidence>
<dbReference type="AlphaFoldDB" id="A0A9W9ZNH4"/>
<reference evidence="1" key="1">
    <citation type="submission" date="2023-01" db="EMBL/GenBank/DDBJ databases">
        <title>Genome assembly of the deep-sea coral Lophelia pertusa.</title>
        <authorList>
            <person name="Herrera S."/>
            <person name="Cordes E."/>
        </authorList>
    </citation>
    <scope>NUCLEOTIDE SEQUENCE</scope>
    <source>
        <strain evidence="1">USNM1676648</strain>
        <tissue evidence="1">Polyp</tissue>
    </source>
</reference>
<accession>A0A9W9ZNH4</accession>
<dbReference type="Proteomes" id="UP001163046">
    <property type="component" value="Unassembled WGS sequence"/>
</dbReference>
<evidence type="ECO:0000313" key="2">
    <source>
        <dbReference type="Proteomes" id="UP001163046"/>
    </source>
</evidence>
<name>A0A9W9ZNH4_9CNID</name>
<keyword evidence="2" id="KW-1185">Reference proteome</keyword>
<proteinExistence type="predicted"/>
<comment type="caution">
    <text evidence="1">The sequence shown here is derived from an EMBL/GenBank/DDBJ whole genome shotgun (WGS) entry which is preliminary data.</text>
</comment>
<gene>
    <name evidence="1" type="ORF">OS493_023528</name>
</gene>
<organism evidence="1 2">
    <name type="scientific">Desmophyllum pertusum</name>
    <dbReference type="NCBI Taxonomy" id="174260"/>
    <lineage>
        <taxon>Eukaryota</taxon>
        <taxon>Metazoa</taxon>
        <taxon>Cnidaria</taxon>
        <taxon>Anthozoa</taxon>
        <taxon>Hexacorallia</taxon>
        <taxon>Scleractinia</taxon>
        <taxon>Caryophylliina</taxon>
        <taxon>Caryophylliidae</taxon>
        <taxon>Desmophyllum</taxon>
    </lineage>
</organism>
<dbReference type="EMBL" id="MU825890">
    <property type="protein sequence ID" value="KAJ7384199.1"/>
    <property type="molecule type" value="Genomic_DNA"/>
</dbReference>